<feature type="non-terminal residue" evidence="1">
    <location>
        <position position="113"/>
    </location>
</feature>
<dbReference type="Proteomes" id="UP000270094">
    <property type="component" value="Unassembled WGS sequence"/>
</dbReference>
<dbReference type="EMBL" id="UYYB01133031">
    <property type="protein sequence ID" value="VDM84768.1"/>
    <property type="molecule type" value="Genomic_DNA"/>
</dbReference>
<evidence type="ECO:0000313" key="1">
    <source>
        <dbReference type="EMBL" id="VDM84768.1"/>
    </source>
</evidence>
<reference evidence="1 2" key="1">
    <citation type="submission" date="2018-11" db="EMBL/GenBank/DDBJ databases">
        <authorList>
            <consortium name="Pathogen Informatics"/>
        </authorList>
    </citation>
    <scope>NUCLEOTIDE SEQUENCE [LARGE SCALE GENOMIC DNA]</scope>
</reference>
<organism evidence="1 2">
    <name type="scientific">Strongylus vulgaris</name>
    <name type="common">Blood worm</name>
    <dbReference type="NCBI Taxonomy" id="40348"/>
    <lineage>
        <taxon>Eukaryota</taxon>
        <taxon>Metazoa</taxon>
        <taxon>Ecdysozoa</taxon>
        <taxon>Nematoda</taxon>
        <taxon>Chromadorea</taxon>
        <taxon>Rhabditida</taxon>
        <taxon>Rhabditina</taxon>
        <taxon>Rhabditomorpha</taxon>
        <taxon>Strongyloidea</taxon>
        <taxon>Strongylidae</taxon>
        <taxon>Strongylus</taxon>
    </lineage>
</organism>
<evidence type="ECO:0000313" key="2">
    <source>
        <dbReference type="Proteomes" id="UP000270094"/>
    </source>
</evidence>
<keyword evidence="2" id="KW-1185">Reference proteome</keyword>
<gene>
    <name evidence="1" type="ORF">SVUK_LOCUS19766</name>
</gene>
<protein>
    <submittedName>
        <fullName evidence="1">Uncharacterized protein</fullName>
    </submittedName>
</protein>
<dbReference type="AlphaFoldDB" id="A0A3P7M0H9"/>
<accession>A0A3P7M0H9</accession>
<sequence length="113" mass="12308">MWDPSRMLCKSEHVKGCQFLDIVGSGDDAQILGCWAIGDGSRNSRKASKLACLRARFNDEVARKAAIEIDKQIRPDASISLNVLGLEFVLDGETEDVSEPVLVDMTVAPVDSD</sequence>
<name>A0A3P7M0H9_STRVU</name>
<proteinExistence type="predicted"/>